<dbReference type="GO" id="GO:0008270">
    <property type="term" value="F:zinc ion binding"/>
    <property type="evidence" value="ECO:0007669"/>
    <property type="project" value="InterPro"/>
</dbReference>
<evidence type="ECO:0000256" key="5">
    <source>
        <dbReference type="ARBA" id="ARBA00023049"/>
    </source>
</evidence>
<dbReference type="GO" id="GO:0030198">
    <property type="term" value="P:extracellular matrix organization"/>
    <property type="evidence" value="ECO:0007669"/>
    <property type="project" value="TreeGrafter"/>
</dbReference>
<organism evidence="11 12">
    <name type="scientific">Periconia digitata</name>
    <dbReference type="NCBI Taxonomy" id="1303443"/>
    <lineage>
        <taxon>Eukaryota</taxon>
        <taxon>Fungi</taxon>
        <taxon>Dikarya</taxon>
        <taxon>Ascomycota</taxon>
        <taxon>Pezizomycotina</taxon>
        <taxon>Dothideomycetes</taxon>
        <taxon>Pleosporomycetidae</taxon>
        <taxon>Pleosporales</taxon>
        <taxon>Massarineae</taxon>
        <taxon>Periconiaceae</taxon>
        <taxon>Periconia</taxon>
    </lineage>
</organism>
<accession>A0A9W4U6Q2</accession>
<feature type="binding site" evidence="7">
    <location>
        <position position="241"/>
    </location>
    <ligand>
        <name>Zn(2+)</name>
        <dbReference type="ChEBI" id="CHEBI:29105"/>
        <label>2</label>
        <note>catalytic</note>
    </ligand>
</feature>
<evidence type="ECO:0000256" key="1">
    <source>
        <dbReference type="ARBA" id="ARBA00022670"/>
    </source>
</evidence>
<feature type="signal peptide" evidence="9">
    <location>
        <begin position="1"/>
        <end position="17"/>
    </location>
</feature>
<feature type="domain" description="Peptidase metallopeptidase" evidence="10">
    <location>
        <begin position="132"/>
        <end position="285"/>
    </location>
</feature>
<dbReference type="GO" id="GO:0004222">
    <property type="term" value="F:metalloendopeptidase activity"/>
    <property type="evidence" value="ECO:0007669"/>
    <property type="project" value="InterPro"/>
</dbReference>
<dbReference type="Gene3D" id="3.40.390.10">
    <property type="entry name" value="Collagenase (Catalytic Domain)"/>
    <property type="match status" value="1"/>
</dbReference>
<dbReference type="OrthoDB" id="65569at2759"/>
<comment type="cofactor">
    <cofactor evidence="7">
        <name>Zn(2+)</name>
        <dbReference type="ChEBI" id="CHEBI:29105"/>
    </cofactor>
    <text evidence="7">Binds 2 Zn(2+) ions per subunit.</text>
</comment>
<keyword evidence="5" id="KW-0482">Metalloprotease</keyword>
<keyword evidence="9" id="KW-0732">Signal</keyword>
<dbReference type="InterPro" id="IPR006026">
    <property type="entry name" value="Peptidase_Metallo"/>
</dbReference>
<dbReference type="InterPro" id="IPR021190">
    <property type="entry name" value="Pept_M10A"/>
</dbReference>
<keyword evidence="4 7" id="KW-0862">Zinc</keyword>
<comment type="caution">
    <text evidence="11">The sequence shown here is derived from an EMBL/GenBank/DDBJ whole genome shotgun (WGS) entry which is preliminary data.</text>
</comment>
<dbReference type="InterPro" id="IPR036365">
    <property type="entry name" value="PGBD-like_sf"/>
</dbReference>
<dbReference type="InterPro" id="IPR024079">
    <property type="entry name" value="MetalloPept_cat_dom_sf"/>
</dbReference>
<dbReference type="GO" id="GO:0006508">
    <property type="term" value="P:proteolysis"/>
    <property type="evidence" value="ECO:0007669"/>
    <property type="project" value="UniProtKB-KW"/>
</dbReference>
<dbReference type="SUPFAM" id="SSF47090">
    <property type="entry name" value="PGBD-like"/>
    <property type="match status" value="1"/>
</dbReference>
<name>A0A9W4U6Q2_9PLEO</name>
<sequence>MKGLVAWLLLIITYVVAQQPGSYEATRTALIPSSPPQPTPTSGFRIDPKKLSKEVHGFFRAYGWLKHNQTIQDSEMPRAIRKIQRAIRHPETGVYDAGLNAVMSRPRCGTEQPYNATAANDGSDLHKRYVLWGPKWNHSPVTYRFINYTADLDVASQRTVISQAFAKWSTLTALQIVPAASNAAGADINIMFRAMGSSETAYAITNMRADGVELSSGLISITFNDDFPWNDDRLFNFTAVHEIGHALGLSHSTVEDAVMFAYYFEGLLRPLHPDDKAAIHKVYGWNTPRFTRIDSNSALKSVIQVSSSTDTTTNINGIYQLRTNGQILYYTPGRSWTTLSTATTNTAQITGANGILYQRRSDGSIYRFTSSSSTWQLIGAPSDSVLDIVAASTEIYARRRDGVIARWGGTQQSWTTIPGPTSPLPSQIAVTDSKTLWILLSNGDLVRSLWPYTSEGWQLVDINPDNIQIAVGGDEFYKLQRDGAVVWLDMKNYFWSIIEDNGSVEVFAVGGFAYSRHDDGSLWRYTGVPMVWELLDEEREAVGVVGDREGNVYQVVQGGEIWRLVS</sequence>
<evidence type="ECO:0000313" key="11">
    <source>
        <dbReference type="EMBL" id="CAI6283163.1"/>
    </source>
</evidence>
<feature type="binding site" evidence="7">
    <location>
        <position position="225"/>
    </location>
    <ligand>
        <name>Ca(2+)</name>
        <dbReference type="ChEBI" id="CHEBI:29108"/>
        <label>1</label>
    </ligand>
</feature>
<dbReference type="GO" id="GO:0030574">
    <property type="term" value="P:collagen catabolic process"/>
    <property type="evidence" value="ECO:0007669"/>
    <property type="project" value="TreeGrafter"/>
</dbReference>
<dbReference type="AlphaFoldDB" id="A0A9W4U6Q2"/>
<evidence type="ECO:0000256" key="2">
    <source>
        <dbReference type="ARBA" id="ARBA00022723"/>
    </source>
</evidence>
<feature type="binding site" description="in inhibited form" evidence="7">
    <location>
        <position position="108"/>
    </location>
    <ligand>
        <name>Zn(2+)</name>
        <dbReference type="ChEBI" id="CHEBI:29105"/>
        <label>2</label>
        <note>catalytic</note>
    </ligand>
</feature>
<dbReference type="PANTHER" id="PTHR10201:SF323">
    <property type="entry name" value="MATRIX METALLOPROTEINASE-21"/>
    <property type="match status" value="1"/>
</dbReference>
<dbReference type="SUPFAM" id="SSF55486">
    <property type="entry name" value="Metalloproteases ('zincins'), catalytic domain"/>
    <property type="match status" value="1"/>
</dbReference>
<dbReference type="GO" id="GO:0031012">
    <property type="term" value="C:extracellular matrix"/>
    <property type="evidence" value="ECO:0007669"/>
    <property type="project" value="InterPro"/>
</dbReference>
<keyword evidence="2 7" id="KW-0479">Metal-binding</keyword>
<keyword evidence="12" id="KW-1185">Reference proteome</keyword>
<dbReference type="EMBL" id="CAOQHR010000001">
    <property type="protein sequence ID" value="CAI6283163.1"/>
    <property type="molecule type" value="Genomic_DNA"/>
</dbReference>
<feature type="binding site" evidence="7">
    <location>
        <position position="245"/>
    </location>
    <ligand>
        <name>Zn(2+)</name>
        <dbReference type="ChEBI" id="CHEBI:29105"/>
        <label>2</label>
        <note>catalytic</note>
    </ligand>
</feature>
<dbReference type="PRINTS" id="PR00138">
    <property type="entry name" value="MATRIXIN"/>
</dbReference>
<dbReference type="Proteomes" id="UP001152607">
    <property type="component" value="Unassembled WGS sequence"/>
</dbReference>
<gene>
    <name evidence="11" type="ORF">PDIGIT_LOCUS2193</name>
</gene>
<evidence type="ECO:0000256" key="7">
    <source>
        <dbReference type="PIRSR" id="PIRSR621190-2"/>
    </source>
</evidence>
<protein>
    <recommendedName>
        <fullName evidence="10">Peptidase metallopeptidase domain-containing protein</fullName>
    </recommendedName>
</protein>
<evidence type="ECO:0000256" key="8">
    <source>
        <dbReference type="SAM" id="MobiDB-lite"/>
    </source>
</evidence>
<feature type="binding site" evidence="7">
    <location>
        <position position="251"/>
    </location>
    <ligand>
        <name>Zn(2+)</name>
        <dbReference type="ChEBI" id="CHEBI:29105"/>
        <label>2</label>
        <note>catalytic</note>
    </ligand>
</feature>
<dbReference type="PANTHER" id="PTHR10201">
    <property type="entry name" value="MATRIX METALLOPROTEINASE"/>
    <property type="match status" value="1"/>
</dbReference>
<evidence type="ECO:0000256" key="9">
    <source>
        <dbReference type="SAM" id="SignalP"/>
    </source>
</evidence>
<keyword evidence="1" id="KW-0645">Protease</keyword>
<dbReference type="Pfam" id="PF00413">
    <property type="entry name" value="Peptidase_M10"/>
    <property type="match status" value="1"/>
</dbReference>
<feature type="binding site" evidence="7">
    <location>
        <position position="259"/>
    </location>
    <ligand>
        <name>Zn(2+)</name>
        <dbReference type="ChEBI" id="CHEBI:29105"/>
        <label>2</label>
        <note>catalytic</note>
    </ligand>
</feature>
<feature type="chain" id="PRO_5040974076" description="Peptidase metallopeptidase domain-containing protein" evidence="9">
    <location>
        <begin position="18"/>
        <end position="566"/>
    </location>
</feature>
<evidence type="ECO:0000256" key="4">
    <source>
        <dbReference type="ARBA" id="ARBA00022833"/>
    </source>
</evidence>
<reference evidence="11" key="1">
    <citation type="submission" date="2023-01" db="EMBL/GenBank/DDBJ databases">
        <authorList>
            <person name="Van Ghelder C."/>
            <person name="Rancurel C."/>
        </authorList>
    </citation>
    <scope>NUCLEOTIDE SEQUENCE</scope>
    <source>
        <strain evidence="11">CNCM I-4278</strain>
    </source>
</reference>
<feature type="binding site" evidence="7">
    <location>
        <position position="187"/>
    </location>
    <ligand>
        <name>Ca(2+)</name>
        <dbReference type="ChEBI" id="CHEBI:29108"/>
        <label>2</label>
    </ligand>
</feature>
<dbReference type="SMART" id="SM00235">
    <property type="entry name" value="ZnMc"/>
    <property type="match status" value="1"/>
</dbReference>
<evidence type="ECO:0000313" key="12">
    <source>
        <dbReference type="Proteomes" id="UP001152607"/>
    </source>
</evidence>
<evidence type="ECO:0000259" key="10">
    <source>
        <dbReference type="SMART" id="SM00235"/>
    </source>
</evidence>
<feature type="active site" evidence="6">
    <location>
        <position position="242"/>
    </location>
</feature>
<keyword evidence="3" id="KW-0378">Hydrolase</keyword>
<keyword evidence="7" id="KW-0106">Calcium</keyword>
<evidence type="ECO:0000256" key="6">
    <source>
        <dbReference type="PIRSR" id="PIRSR621190-1"/>
    </source>
</evidence>
<feature type="binding site" evidence="7">
    <location>
        <position position="310"/>
    </location>
    <ligand>
        <name>Ca(2+)</name>
        <dbReference type="ChEBI" id="CHEBI:29108"/>
        <label>4</label>
    </ligand>
</feature>
<evidence type="ECO:0000256" key="3">
    <source>
        <dbReference type="ARBA" id="ARBA00022801"/>
    </source>
</evidence>
<dbReference type="SUPFAM" id="SSF89372">
    <property type="entry name" value="Fucose-specific lectin"/>
    <property type="match status" value="1"/>
</dbReference>
<feature type="binding site" evidence="7">
    <location>
        <position position="151"/>
    </location>
    <ligand>
        <name>Ca(2+)</name>
        <dbReference type="ChEBI" id="CHEBI:29108"/>
        <label>1</label>
    </ligand>
</feature>
<proteinExistence type="predicted"/>
<feature type="region of interest" description="Disordered" evidence="8">
    <location>
        <begin position="28"/>
        <end position="47"/>
    </location>
</feature>
<dbReference type="InterPro" id="IPR001818">
    <property type="entry name" value="Pept_M10_metallopeptidase"/>
</dbReference>
<comment type="cofactor">
    <cofactor evidence="7">
        <name>Ca(2+)</name>
        <dbReference type="ChEBI" id="CHEBI:29108"/>
    </cofactor>
    <text evidence="7">Can bind about 5 Ca(2+) ions per subunit.</text>
</comment>